<evidence type="ECO:0000256" key="2">
    <source>
        <dbReference type="SAM" id="MobiDB-lite"/>
    </source>
</evidence>
<feature type="region of interest" description="Disordered" evidence="2">
    <location>
        <begin position="42"/>
        <end position="93"/>
    </location>
</feature>
<feature type="compositionally biased region" description="Polar residues" evidence="2">
    <location>
        <begin position="77"/>
        <end position="93"/>
    </location>
</feature>
<dbReference type="AlphaFoldDB" id="A0A9P1ISG5"/>
<comment type="caution">
    <text evidence="3">The sequence shown here is derived from an EMBL/GenBank/DDBJ whole genome shotgun (WGS) entry which is preliminary data.</text>
</comment>
<proteinExistence type="predicted"/>
<reference evidence="3" key="1">
    <citation type="submission" date="2022-11" db="EMBL/GenBank/DDBJ databases">
        <authorList>
            <person name="Kikuchi T."/>
        </authorList>
    </citation>
    <scope>NUCLEOTIDE SEQUENCE</scope>
    <source>
        <strain evidence="3">PS1010</strain>
    </source>
</reference>
<keyword evidence="1" id="KW-0175">Coiled coil</keyword>
<sequence>MENSSSSTVIPTRISNNQNVVNETERLDQLLDDIVDIIDEDPINRTPTPIPDEFPECSVDQQADPNNGNEFDAGNYANEQPGQTNVNDFSSANSAHLHNFNNQEFEQYNHQVIIAPENYGIHSKPIQTENVLQTAHSNNYNDHSYRQGSDIDQTTNKLKTEFGNLSLISPKQKRERITKNALESLSEIARNNRKMKMVRNNSANYTKRNKEARNVLKNELEKNQVELENMRKSIEYITSNITNCIDFIKNYWPKNPVQNYYYLDNILVIENQIQFAETQKTEHISRIGSYQHIRELLEDFQNLNMKYDFAARNWELKARNTNTYGSTKSRAKSEMEKSKMQLRLGEVKSEIGILTDFDRSLRDIGGACRLEFQQYINAKNISIHEKYQMEQEDFDKYDQILAFFQIPDPS</sequence>
<accession>A0A9P1ISG5</accession>
<feature type="coiled-coil region" evidence="1">
    <location>
        <begin position="202"/>
        <end position="233"/>
    </location>
</feature>
<gene>
    <name evidence="3" type="ORF">CAMP_LOCUS13029</name>
</gene>
<keyword evidence="4" id="KW-1185">Reference proteome</keyword>
<protein>
    <submittedName>
        <fullName evidence="3">Uncharacterized protein</fullName>
    </submittedName>
</protein>
<organism evidence="3 4">
    <name type="scientific">Caenorhabditis angaria</name>
    <dbReference type="NCBI Taxonomy" id="860376"/>
    <lineage>
        <taxon>Eukaryota</taxon>
        <taxon>Metazoa</taxon>
        <taxon>Ecdysozoa</taxon>
        <taxon>Nematoda</taxon>
        <taxon>Chromadorea</taxon>
        <taxon>Rhabditida</taxon>
        <taxon>Rhabditina</taxon>
        <taxon>Rhabditomorpha</taxon>
        <taxon>Rhabditoidea</taxon>
        <taxon>Rhabditidae</taxon>
        <taxon>Peloderinae</taxon>
        <taxon>Caenorhabditis</taxon>
    </lineage>
</organism>
<evidence type="ECO:0000313" key="4">
    <source>
        <dbReference type="Proteomes" id="UP001152747"/>
    </source>
</evidence>
<evidence type="ECO:0000256" key="1">
    <source>
        <dbReference type="SAM" id="Coils"/>
    </source>
</evidence>
<name>A0A9P1ISG5_9PELO</name>
<evidence type="ECO:0000313" key="3">
    <source>
        <dbReference type="EMBL" id="CAI5450392.1"/>
    </source>
</evidence>
<feature type="compositionally biased region" description="Polar residues" evidence="2">
    <location>
        <begin position="59"/>
        <end position="69"/>
    </location>
</feature>
<dbReference type="EMBL" id="CANHGI010000005">
    <property type="protein sequence ID" value="CAI5450392.1"/>
    <property type="molecule type" value="Genomic_DNA"/>
</dbReference>
<dbReference type="Proteomes" id="UP001152747">
    <property type="component" value="Unassembled WGS sequence"/>
</dbReference>